<accession>A0A432ZAL0</accession>
<name>A0A432ZAL0_9GAMM</name>
<evidence type="ECO:0000256" key="1">
    <source>
        <dbReference type="SAM" id="SignalP"/>
    </source>
</evidence>
<keyword evidence="1" id="KW-0732">Signal</keyword>
<evidence type="ECO:0000313" key="2">
    <source>
        <dbReference type="EMBL" id="RUO74949.1"/>
    </source>
</evidence>
<feature type="signal peptide" evidence="1">
    <location>
        <begin position="1"/>
        <end position="22"/>
    </location>
</feature>
<evidence type="ECO:0008006" key="4">
    <source>
        <dbReference type="Google" id="ProtNLM"/>
    </source>
</evidence>
<dbReference type="STRING" id="1122124.GCA_000423165_00139"/>
<dbReference type="AlphaFoldDB" id="A0A432ZAL0"/>
<protein>
    <recommendedName>
        <fullName evidence="4">Spore coat protein U domain-containing protein</fullName>
    </recommendedName>
</protein>
<comment type="caution">
    <text evidence="2">The sequence shown here is derived from an EMBL/GenBank/DDBJ whole genome shotgun (WGS) entry which is preliminary data.</text>
</comment>
<sequence>MKYFSLIFIALLTLTLAPVAQAEECQTLYAGQTIDVGSVCVDNDDDNLTVSYTTTGDWTLSDLHLFVGTSYDDMPVTKKGNPKIGQFPYTASTSGQFYSFVIPLADLGADCDSSLFIAAHAVVSDGITSETAWADGEPIAARGSWATWFSYDITCGNEEDPENCVNVETGFAFGQMTLIDVVGGAKRWGWQLTVNDGDDSSTPIYAAAGNNVIANGDLVGELQYFYSNGTLLADYVAYPGYAWKATHLYADDVMIATTAPGLFGNTQEFVTPQTLVNYVIAIDPADAATIYVVAHAEVCYVE</sequence>
<evidence type="ECO:0000313" key="3">
    <source>
        <dbReference type="Proteomes" id="UP000287022"/>
    </source>
</evidence>
<organism evidence="2 3">
    <name type="scientific">Pseudidiomarina sediminum</name>
    <dbReference type="NCBI Taxonomy" id="431675"/>
    <lineage>
        <taxon>Bacteria</taxon>
        <taxon>Pseudomonadati</taxon>
        <taxon>Pseudomonadota</taxon>
        <taxon>Gammaproteobacteria</taxon>
        <taxon>Alteromonadales</taxon>
        <taxon>Idiomarinaceae</taxon>
        <taxon>Pseudidiomarina</taxon>
    </lineage>
</organism>
<proteinExistence type="predicted"/>
<feature type="chain" id="PRO_5018968953" description="Spore coat protein U domain-containing protein" evidence="1">
    <location>
        <begin position="23"/>
        <end position="302"/>
    </location>
</feature>
<dbReference type="Proteomes" id="UP000287022">
    <property type="component" value="Unassembled WGS sequence"/>
</dbReference>
<reference evidence="3" key="1">
    <citation type="journal article" date="2018" name="Front. Microbiol.">
        <title>Genome-Based Analysis Reveals the Taxonomy and Diversity of the Family Idiomarinaceae.</title>
        <authorList>
            <person name="Liu Y."/>
            <person name="Lai Q."/>
            <person name="Shao Z."/>
        </authorList>
    </citation>
    <scope>NUCLEOTIDE SEQUENCE [LARGE SCALE GENOMIC DNA]</scope>
    <source>
        <strain evidence="3">c121</strain>
    </source>
</reference>
<dbReference type="EMBL" id="PIQE01000001">
    <property type="protein sequence ID" value="RUO74949.1"/>
    <property type="molecule type" value="Genomic_DNA"/>
</dbReference>
<keyword evidence="3" id="KW-1185">Reference proteome</keyword>
<gene>
    <name evidence="2" type="ORF">CWI80_06375</name>
</gene>